<name>A0A498L8K4_LABRO</name>
<keyword evidence="6" id="KW-1185">Reference proteome</keyword>
<dbReference type="Proteomes" id="UP000290572">
    <property type="component" value="Unassembled WGS sequence"/>
</dbReference>
<evidence type="ECO:0000259" key="4">
    <source>
        <dbReference type="PROSITE" id="PS50197"/>
    </source>
</evidence>
<feature type="domain" description="BEACH" evidence="4">
    <location>
        <begin position="1"/>
        <end position="113"/>
    </location>
</feature>
<protein>
    <submittedName>
        <fullName evidence="5">WD repeat and FYVE domain-containing 3-like protein</fullName>
    </submittedName>
</protein>
<evidence type="ECO:0000313" key="5">
    <source>
        <dbReference type="EMBL" id="RXN02724.1"/>
    </source>
</evidence>
<sequence length="223" mass="25422">MSWGHYGKIINLDVILPPWAKGDPREFIRVHREALECDYVSAHLHEWIDLIFGYKQQGPPAVEAVNVFHHLFYEGQVDIYNINDPLKETATIGFINNFGQIPKQLFKKPHPPKRVRSKSNGEAPGGPVTLNSSLDKIFFHHLDNLRPSLTPVKELKEPVGQIVCTDKGILAVEQNKVLVPPAWNKTYAWGYADLSCRLSNYESDKVIRNIQVLLFTHVFSIML</sequence>
<organism evidence="5 6">
    <name type="scientific">Labeo rohita</name>
    <name type="common">Indian major carp</name>
    <name type="synonym">Cyprinus rohita</name>
    <dbReference type="NCBI Taxonomy" id="84645"/>
    <lineage>
        <taxon>Eukaryota</taxon>
        <taxon>Metazoa</taxon>
        <taxon>Chordata</taxon>
        <taxon>Craniata</taxon>
        <taxon>Vertebrata</taxon>
        <taxon>Euteleostomi</taxon>
        <taxon>Actinopterygii</taxon>
        <taxon>Neopterygii</taxon>
        <taxon>Teleostei</taxon>
        <taxon>Ostariophysi</taxon>
        <taxon>Cypriniformes</taxon>
        <taxon>Cyprinidae</taxon>
        <taxon>Labeoninae</taxon>
        <taxon>Labeonini</taxon>
        <taxon>Labeo</taxon>
    </lineage>
</organism>
<dbReference type="EMBL" id="QBIY01013496">
    <property type="protein sequence ID" value="RXN02724.1"/>
    <property type="molecule type" value="Genomic_DNA"/>
</dbReference>
<feature type="region of interest" description="Disordered" evidence="3">
    <location>
        <begin position="108"/>
        <end position="127"/>
    </location>
</feature>
<evidence type="ECO:0000313" key="6">
    <source>
        <dbReference type="Proteomes" id="UP000290572"/>
    </source>
</evidence>
<evidence type="ECO:0000256" key="1">
    <source>
        <dbReference type="ARBA" id="ARBA00022574"/>
    </source>
</evidence>
<dbReference type="Pfam" id="PF02138">
    <property type="entry name" value="Beach"/>
    <property type="match status" value="1"/>
</dbReference>
<dbReference type="GO" id="GO:0035973">
    <property type="term" value="P:aggrephagy"/>
    <property type="evidence" value="ECO:0007669"/>
    <property type="project" value="TreeGrafter"/>
</dbReference>
<reference evidence="5 6" key="1">
    <citation type="submission" date="2018-03" db="EMBL/GenBank/DDBJ databases">
        <title>Draft genome sequence of Rohu Carp (Labeo rohita).</title>
        <authorList>
            <person name="Das P."/>
            <person name="Kushwaha B."/>
            <person name="Joshi C.G."/>
            <person name="Kumar D."/>
            <person name="Nagpure N.S."/>
            <person name="Sahoo L."/>
            <person name="Das S.P."/>
            <person name="Bit A."/>
            <person name="Patnaik S."/>
            <person name="Meher P.K."/>
            <person name="Jayasankar P."/>
            <person name="Koringa P.G."/>
            <person name="Patel N.V."/>
            <person name="Hinsu A.T."/>
            <person name="Kumar R."/>
            <person name="Pandey M."/>
            <person name="Agarwal S."/>
            <person name="Srivastava S."/>
            <person name="Singh M."/>
            <person name="Iquebal M.A."/>
            <person name="Jaiswal S."/>
            <person name="Angadi U.B."/>
            <person name="Kumar N."/>
            <person name="Raza M."/>
            <person name="Shah T.M."/>
            <person name="Rai A."/>
            <person name="Jena J.K."/>
        </authorList>
    </citation>
    <scope>NUCLEOTIDE SEQUENCE [LARGE SCALE GENOMIC DNA]</scope>
    <source>
        <strain evidence="5">DASCIFA01</strain>
        <tissue evidence="5">Testis</tissue>
    </source>
</reference>
<dbReference type="SUPFAM" id="SSF81837">
    <property type="entry name" value="BEACH domain"/>
    <property type="match status" value="1"/>
</dbReference>
<gene>
    <name evidence="5" type="ORF">ROHU_034900</name>
</gene>
<dbReference type="InterPro" id="IPR000409">
    <property type="entry name" value="BEACH_dom"/>
</dbReference>
<dbReference type="STRING" id="84645.A0A498L8K4"/>
<dbReference type="PANTHER" id="PTHR46108">
    <property type="entry name" value="BLUE CHEESE"/>
    <property type="match status" value="1"/>
</dbReference>
<feature type="compositionally biased region" description="Basic residues" evidence="3">
    <location>
        <begin position="108"/>
        <end position="117"/>
    </location>
</feature>
<dbReference type="Gene3D" id="1.10.1540.10">
    <property type="entry name" value="BEACH domain"/>
    <property type="match status" value="1"/>
</dbReference>
<dbReference type="PANTHER" id="PTHR46108:SF1">
    <property type="entry name" value="WD REPEAT AND FYVE DOMAIN-CONTAINING PROTEIN 3"/>
    <property type="match status" value="1"/>
</dbReference>
<keyword evidence="1" id="KW-0853">WD repeat</keyword>
<accession>A0A498L8K4</accession>
<keyword evidence="2" id="KW-0677">Repeat</keyword>
<proteinExistence type="predicted"/>
<dbReference type="InterPro" id="IPR036372">
    <property type="entry name" value="BEACH_dom_sf"/>
</dbReference>
<comment type="caution">
    <text evidence="5">The sequence shown here is derived from an EMBL/GenBank/DDBJ whole genome shotgun (WGS) entry which is preliminary data.</text>
</comment>
<dbReference type="InterPro" id="IPR051944">
    <property type="entry name" value="BEACH_domain_protein"/>
</dbReference>
<dbReference type="AlphaFoldDB" id="A0A498L8K4"/>
<dbReference type="SMART" id="SM01026">
    <property type="entry name" value="Beach"/>
    <property type="match status" value="1"/>
</dbReference>
<evidence type="ECO:0000256" key="2">
    <source>
        <dbReference type="ARBA" id="ARBA00022737"/>
    </source>
</evidence>
<dbReference type="PROSITE" id="PS50197">
    <property type="entry name" value="BEACH"/>
    <property type="match status" value="1"/>
</dbReference>
<evidence type="ECO:0000256" key="3">
    <source>
        <dbReference type="SAM" id="MobiDB-lite"/>
    </source>
</evidence>